<proteinExistence type="predicted"/>
<dbReference type="AlphaFoldDB" id="A0AA36B282"/>
<sequence length="102" mass="11493">MSINLSIPITTCGPNKLLFCRENILRLTAVPDTHFECIHCSDYLIELLKTIGADTLGEHEGDKIHNSLTYNEKAVKKMSQKILQGHVNVVSRSPNIMSSYHR</sequence>
<gene>
    <name evidence="1" type="ORF">OCTVUL_1B024314</name>
</gene>
<evidence type="ECO:0000313" key="1">
    <source>
        <dbReference type="EMBL" id="CAI9726616.1"/>
    </source>
</evidence>
<accession>A0AA36B282</accession>
<dbReference type="EMBL" id="OX597821">
    <property type="protein sequence ID" value="CAI9726616.1"/>
    <property type="molecule type" value="Genomic_DNA"/>
</dbReference>
<dbReference type="Proteomes" id="UP001162480">
    <property type="component" value="Chromosome 8"/>
</dbReference>
<evidence type="ECO:0000313" key="2">
    <source>
        <dbReference type="Proteomes" id="UP001162480"/>
    </source>
</evidence>
<keyword evidence="2" id="KW-1185">Reference proteome</keyword>
<name>A0AA36B282_OCTVU</name>
<reference evidence="1" key="1">
    <citation type="submission" date="2023-08" db="EMBL/GenBank/DDBJ databases">
        <authorList>
            <person name="Alioto T."/>
            <person name="Alioto T."/>
            <person name="Gomez Garrido J."/>
        </authorList>
    </citation>
    <scope>NUCLEOTIDE SEQUENCE</scope>
</reference>
<organism evidence="1 2">
    <name type="scientific">Octopus vulgaris</name>
    <name type="common">Common octopus</name>
    <dbReference type="NCBI Taxonomy" id="6645"/>
    <lineage>
        <taxon>Eukaryota</taxon>
        <taxon>Metazoa</taxon>
        <taxon>Spiralia</taxon>
        <taxon>Lophotrochozoa</taxon>
        <taxon>Mollusca</taxon>
        <taxon>Cephalopoda</taxon>
        <taxon>Coleoidea</taxon>
        <taxon>Octopodiformes</taxon>
        <taxon>Octopoda</taxon>
        <taxon>Incirrata</taxon>
        <taxon>Octopodidae</taxon>
        <taxon>Octopus</taxon>
    </lineage>
</organism>
<protein>
    <submittedName>
        <fullName evidence="1">Uncharacterized protein</fullName>
    </submittedName>
</protein>